<dbReference type="Pfam" id="PF00013">
    <property type="entry name" value="KH_1"/>
    <property type="match status" value="2"/>
</dbReference>
<dbReference type="InterPro" id="IPR004087">
    <property type="entry name" value="KH_dom"/>
</dbReference>
<evidence type="ECO:0000256" key="1">
    <source>
        <dbReference type="ARBA" id="ARBA00022737"/>
    </source>
</evidence>
<feature type="domain" description="K Homology" evidence="3">
    <location>
        <begin position="94"/>
        <end position="148"/>
    </location>
</feature>
<protein>
    <submittedName>
        <fullName evidence="4">Far upstream element-binding protein 2 (Trinotate prediction)</fullName>
    </submittedName>
</protein>
<sequence length="152" mass="16794">MEETIDTNSTSISLTFLCTDQYAGLIIGKGGSNIKQITQQSKCKIILKGKMGGIRHLQITGKPDNITEAIELIAKTIQSFQHGPQDLDQKNPDNPILLLMLLPREVSGAVIGKYGSNIKNIRTISKAFLKIVGDKTQEIKYDTLYLEGINYI</sequence>
<dbReference type="InterPro" id="IPR004088">
    <property type="entry name" value="KH_dom_type_1"/>
</dbReference>
<dbReference type="PANTHER" id="PTHR10288">
    <property type="entry name" value="KH DOMAIN CONTAINING RNA BINDING PROTEIN"/>
    <property type="match status" value="1"/>
</dbReference>
<organism evidence="4">
    <name type="scientific">Henneguya salminicola</name>
    <name type="common">Myxosporean</name>
    <dbReference type="NCBI Taxonomy" id="69463"/>
    <lineage>
        <taxon>Eukaryota</taxon>
        <taxon>Metazoa</taxon>
        <taxon>Cnidaria</taxon>
        <taxon>Myxozoa</taxon>
        <taxon>Myxosporea</taxon>
        <taxon>Bivalvulida</taxon>
        <taxon>Platysporina</taxon>
        <taxon>Myxobolidae</taxon>
        <taxon>Henneguya</taxon>
    </lineage>
</organism>
<dbReference type="PROSITE" id="PS50084">
    <property type="entry name" value="KH_TYPE_1"/>
    <property type="match status" value="2"/>
</dbReference>
<evidence type="ECO:0000313" key="4">
    <source>
        <dbReference type="EMBL" id="NDJ93179.1"/>
    </source>
</evidence>
<name>A0A6G3MGQ4_HENSL</name>
<dbReference type="OrthoDB" id="752362at2759"/>
<feature type="domain" description="K Homology" evidence="3">
    <location>
        <begin position="10"/>
        <end position="78"/>
    </location>
</feature>
<dbReference type="AlphaFoldDB" id="A0A6G3MGQ4"/>
<reference evidence="4" key="1">
    <citation type="submission" date="2018-11" db="EMBL/GenBank/DDBJ databases">
        <title>Henneguya salminicola genome and transcriptome.</title>
        <authorList>
            <person name="Yahalomi D."/>
            <person name="Atkinson S.D."/>
            <person name="Neuhof M."/>
            <person name="Chang E.S."/>
            <person name="Philippe H."/>
            <person name="Cartwright P."/>
            <person name="Bartholomew J.L."/>
            <person name="Huchon D."/>
        </authorList>
    </citation>
    <scope>NUCLEOTIDE SEQUENCE</scope>
    <source>
        <strain evidence="4">Hz1</strain>
        <tissue evidence="4">Whole</tissue>
    </source>
</reference>
<dbReference type="EMBL" id="GHBP01002728">
    <property type="protein sequence ID" value="NDJ93179.1"/>
    <property type="molecule type" value="Transcribed_RNA"/>
</dbReference>
<dbReference type="Gene3D" id="3.30.1370.10">
    <property type="entry name" value="K Homology domain, type 1"/>
    <property type="match status" value="2"/>
</dbReference>
<keyword evidence="1" id="KW-0677">Repeat</keyword>
<evidence type="ECO:0000259" key="3">
    <source>
        <dbReference type="SMART" id="SM00322"/>
    </source>
</evidence>
<dbReference type="SUPFAM" id="SSF54791">
    <property type="entry name" value="Eukaryotic type KH-domain (KH-domain type I)"/>
    <property type="match status" value="2"/>
</dbReference>
<dbReference type="CDD" id="cd00105">
    <property type="entry name" value="KH-I"/>
    <property type="match status" value="1"/>
</dbReference>
<accession>A0A6G3MGQ4</accession>
<dbReference type="InterPro" id="IPR036612">
    <property type="entry name" value="KH_dom_type_1_sf"/>
</dbReference>
<dbReference type="SMART" id="SM00322">
    <property type="entry name" value="KH"/>
    <property type="match status" value="2"/>
</dbReference>
<proteinExistence type="predicted"/>
<keyword evidence="2" id="KW-0694">RNA-binding</keyword>
<evidence type="ECO:0000256" key="2">
    <source>
        <dbReference type="PROSITE-ProRule" id="PRU00117"/>
    </source>
</evidence>
<dbReference type="GO" id="GO:0003723">
    <property type="term" value="F:RNA binding"/>
    <property type="evidence" value="ECO:0007669"/>
    <property type="project" value="UniProtKB-UniRule"/>
</dbReference>